<feature type="domain" description="AraC effector-binding" evidence="1">
    <location>
        <begin position="1"/>
        <end position="158"/>
    </location>
</feature>
<accession>A0A1H6RKV0</accession>
<evidence type="ECO:0000259" key="1">
    <source>
        <dbReference type="SMART" id="SM00871"/>
    </source>
</evidence>
<sequence length="158" mass="18379">MTPKILTIAPKKLIGYSVEMSLIDNKTFSIFSQLMPRLKEIKNPKSADIFCVQVYQPDYFTNFTPETLFTKWAAVEVKDFDNIPEGFEKLELTGEKYAVFLYKGTSEMFPKTAQYIYGEWLPNSGFQLDNRPHFEIMGDNYLGHENPESEEEIWVPIK</sequence>
<dbReference type="InterPro" id="IPR029442">
    <property type="entry name" value="GyrI-like"/>
</dbReference>
<dbReference type="AlphaFoldDB" id="A0A1H6RKV0"/>
<dbReference type="EMBL" id="FNYA01000002">
    <property type="protein sequence ID" value="SEI56383.1"/>
    <property type="molecule type" value="Genomic_DNA"/>
</dbReference>
<organism evidence="2 3">
    <name type="scientific">Flavobacterium terrigena</name>
    <dbReference type="NCBI Taxonomy" id="402734"/>
    <lineage>
        <taxon>Bacteria</taxon>
        <taxon>Pseudomonadati</taxon>
        <taxon>Bacteroidota</taxon>
        <taxon>Flavobacteriia</taxon>
        <taxon>Flavobacteriales</taxon>
        <taxon>Flavobacteriaceae</taxon>
        <taxon>Flavobacterium</taxon>
    </lineage>
</organism>
<dbReference type="OrthoDB" id="8560232at2"/>
<dbReference type="PANTHER" id="PTHR36444">
    <property type="entry name" value="TRANSCRIPTIONAL REGULATOR PROTEIN YOBU-RELATED"/>
    <property type="match status" value="1"/>
</dbReference>
<evidence type="ECO:0000313" key="2">
    <source>
        <dbReference type="EMBL" id="SEI56383.1"/>
    </source>
</evidence>
<reference evidence="3" key="1">
    <citation type="submission" date="2016-10" db="EMBL/GenBank/DDBJ databases">
        <authorList>
            <person name="Varghese N."/>
            <person name="Submissions S."/>
        </authorList>
    </citation>
    <scope>NUCLEOTIDE SEQUENCE [LARGE SCALE GENOMIC DNA]</scope>
    <source>
        <strain evidence="3">DSM 17934</strain>
    </source>
</reference>
<dbReference type="Pfam" id="PF06445">
    <property type="entry name" value="GyrI-like"/>
    <property type="match status" value="1"/>
</dbReference>
<keyword evidence="3" id="KW-1185">Reference proteome</keyword>
<proteinExistence type="predicted"/>
<dbReference type="RefSeq" id="WP_091308902.1">
    <property type="nucleotide sequence ID" value="NZ_CBCSJU010000005.1"/>
</dbReference>
<dbReference type="Gene3D" id="3.20.80.10">
    <property type="entry name" value="Regulatory factor, effector binding domain"/>
    <property type="match status" value="1"/>
</dbReference>
<dbReference type="STRING" id="402734.SAMN05660918_0952"/>
<dbReference type="Proteomes" id="UP000199702">
    <property type="component" value="Unassembled WGS sequence"/>
</dbReference>
<dbReference type="PANTHER" id="PTHR36444:SF2">
    <property type="entry name" value="TRANSCRIPTIONAL REGULATOR PROTEIN YOBU-RELATED"/>
    <property type="match status" value="1"/>
</dbReference>
<dbReference type="InterPro" id="IPR010499">
    <property type="entry name" value="AraC_E-bd"/>
</dbReference>
<name>A0A1H6RKV0_9FLAO</name>
<dbReference type="SMART" id="SM00871">
    <property type="entry name" value="AraC_E_bind"/>
    <property type="match status" value="1"/>
</dbReference>
<dbReference type="SUPFAM" id="SSF55136">
    <property type="entry name" value="Probable bacterial effector-binding domain"/>
    <property type="match status" value="1"/>
</dbReference>
<gene>
    <name evidence="2" type="ORF">SAMN05660918_0952</name>
</gene>
<protein>
    <submittedName>
        <fullName evidence="2">AraC family transcriptional regulator</fullName>
    </submittedName>
</protein>
<dbReference type="InterPro" id="IPR011256">
    <property type="entry name" value="Reg_factor_effector_dom_sf"/>
</dbReference>
<evidence type="ECO:0000313" key="3">
    <source>
        <dbReference type="Proteomes" id="UP000199702"/>
    </source>
</evidence>
<dbReference type="InterPro" id="IPR053182">
    <property type="entry name" value="YobU-like_regulator"/>
</dbReference>